<proteinExistence type="predicted"/>
<organism evidence="1 2">
    <name type="scientific">Smittium megazygosporum</name>
    <dbReference type="NCBI Taxonomy" id="133381"/>
    <lineage>
        <taxon>Eukaryota</taxon>
        <taxon>Fungi</taxon>
        <taxon>Fungi incertae sedis</taxon>
        <taxon>Zoopagomycota</taxon>
        <taxon>Kickxellomycotina</taxon>
        <taxon>Harpellomycetes</taxon>
        <taxon>Harpellales</taxon>
        <taxon>Legeriomycetaceae</taxon>
        <taxon>Smittium</taxon>
    </lineage>
</organism>
<gene>
    <name evidence="1" type="ORF">BB560_004134</name>
</gene>
<dbReference type="AlphaFoldDB" id="A0A2T9ZA45"/>
<keyword evidence="2" id="KW-1185">Reference proteome</keyword>
<protein>
    <submittedName>
        <fullName evidence="1">Uncharacterized protein</fullName>
    </submittedName>
</protein>
<feature type="non-terminal residue" evidence="1">
    <location>
        <position position="52"/>
    </location>
</feature>
<accession>A0A2T9ZA45</accession>
<reference evidence="1 2" key="1">
    <citation type="journal article" date="2018" name="MBio">
        <title>Comparative Genomics Reveals the Core Gene Toolbox for the Fungus-Insect Symbiosis.</title>
        <authorList>
            <person name="Wang Y."/>
            <person name="Stata M."/>
            <person name="Wang W."/>
            <person name="Stajich J.E."/>
            <person name="White M.M."/>
            <person name="Moncalvo J.M."/>
        </authorList>
    </citation>
    <scope>NUCLEOTIDE SEQUENCE [LARGE SCALE GENOMIC DNA]</scope>
    <source>
        <strain evidence="1 2">SC-DP-2</strain>
    </source>
</reference>
<comment type="caution">
    <text evidence="1">The sequence shown here is derived from an EMBL/GenBank/DDBJ whole genome shotgun (WGS) entry which is preliminary data.</text>
</comment>
<dbReference type="Proteomes" id="UP000245609">
    <property type="component" value="Unassembled WGS sequence"/>
</dbReference>
<sequence length="52" mass="5888">MLELLMYVATGKLEQSKLYSVSGADTTVLRQANYYIINTILILPIDRANKKI</sequence>
<evidence type="ECO:0000313" key="1">
    <source>
        <dbReference type="EMBL" id="PVV01444.1"/>
    </source>
</evidence>
<evidence type="ECO:0000313" key="2">
    <source>
        <dbReference type="Proteomes" id="UP000245609"/>
    </source>
</evidence>
<name>A0A2T9ZA45_9FUNG</name>
<dbReference type="EMBL" id="MBFS01001068">
    <property type="protein sequence ID" value="PVV01444.1"/>
    <property type="molecule type" value="Genomic_DNA"/>
</dbReference>